<dbReference type="AlphaFoldDB" id="A0A4P6ZYC9"/>
<evidence type="ECO:0000313" key="3">
    <source>
        <dbReference type="EMBL" id="QBP41198.1"/>
    </source>
</evidence>
<dbReference type="KEGG" id="panc:E2636_08655"/>
<gene>
    <name evidence="3" type="ORF">E2636_08655</name>
</gene>
<comment type="similarity">
    <text evidence="1">Belongs to the metallophosphoesterase superfamily. YfcE family.</text>
</comment>
<name>A0A4P6ZYC9_9BACL</name>
<keyword evidence="4" id="KW-1185">Reference proteome</keyword>
<dbReference type="InterPro" id="IPR024654">
    <property type="entry name" value="Calcineurin-like_PHP_lpxH"/>
</dbReference>
<evidence type="ECO:0000259" key="2">
    <source>
        <dbReference type="Pfam" id="PF12850"/>
    </source>
</evidence>
<dbReference type="OrthoDB" id="2351901at2"/>
<organism evidence="3 4">
    <name type="scientific">Paenisporosarcina antarctica</name>
    <dbReference type="NCBI Taxonomy" id="417367"/>
    <lineage>
        <taxon>Bacteria</taxon>
        <taxon>Bacillati</taxon>
        <taxon>Bacillota</taxon>
        <taxon>Bacilli</taxon>
        <taxon>Bacillales</taxon>
        <taxon>Caryophanaceae</taxon>
        <taxon>Paenisporosarcina</taxon>
    </lineage>
</organism>
<dbReference type="Proteomes" id="UP000294292">
    <property type="component" value="Chromosome"/>
</dbReference>
<protein>
    <submittedName>
        <fullName evidence="3">Metallophosphoesterase</fullName>
    </submittedName>
</protein>
<dbReference type="SUPFAM" id="SSF56300">
    <property type="entry name" value="Metallo-dependent phosphatases"/>
    <property type="match status" value="1"/>
</dbReference>
<feature type="domain" description="Calcineurin-like phosphoesterase" evidence="2">
    <location>
        <begin position="1"/>
        <end position="175"/>
    </location>
</feature>
<reference evidence="3 4" key="1">
    <citation type="submission" date="2019-03" db="EMBL/GenBank/DDBJ databases">
        <title>Complete genome sequence of Paenisporosarcina antarctica CGMCC 1.6503T.</title>
        <authorList>
            <person name="Rong J.-C."/>
            <person name="Chi N.-Y."/>
            <person name="Zhang Q.-F."/>
        </authorList>
    </citation>
    <scope>NUCLEOTIDE SEQUENCE [LARGE SCALE GENOMIC DNA]</scope>
    <source>
        <strain evidence="3 4">CGMCC 1.6503</strain>
    </source>
</reference>
<dbReference type="Pfam" id="PF12850">
    <property type="entry name" value="Metallophos_2"/>
    <property type="match status" value="1"/>
</dbReference>
<evidence type="ECO:0000256" key="1">
    <source>
        <dbReference type="ARBA" id="ARBA00008950"/>
    </source>
</evidence>
<dbReference type="InterPro" id="IPR029052">
    <property type="entry name" value="Metallo-depent_PP-like"/>
</dbReference>
<dbReference type="RefSeq" id="WP_134209848.1">
    <property type="nucleotide sequence ID" value="NZ_CP038015.1"/>
</dbReference>
<dbReference type="Gene3D" id="3.60.21.10">
    <property type="match status" value="1"/>
</dbReference>
<proteinExistence type="inferred from homology"/>
<sequence>MKYALLGDLHSSLSDTKDVLMHITKISPEAKLVGIGDIFECVIGKKRAITERFESLSKVMKNSKAFTSLLTFPSVRGNQEQRILDITITNDKFYYVLKNLPETIDLPHGIIIHGHQWKEKISIPKIFNTEDKILFYGHSHKSGLMERHKQIPYFHNQEIKLQHFQYQVNVGSVVDNREWLLYDDERMTISFMKARKRTHESN</sequence>
<accession>A0A4P6ZYC9</accession>
<dbReference type="EMBL" id="CP038015">
    <property type="protein sequence ID" value="QBP41198.1"/>
    <property type="molecule type" value="Genomic_DNA"/>
</dbReference>
<evidence type="ECO:0000313" key="4">
    <source>
        <dbReference type="Proteomes" id="UP000294292"/>
    </source>
</evidence>